<evidence type="ECO:0000259" key="1">
    <source>
        <dbReference type="Pfam" id="PF13375"/>
    </source>
</evidence>
<feature type="domain" description="RnfC Barrel sandwich hybrid" evidence="1">
    <location>
        <begin position="5"/>
        <end position="37"/>
    </location>
</feature>
<dbReference type="Pfam" id="PF13375">
    <property type="entry name" value="RnfC_N"/>
    <property type="match status" value="1"/>
</dbReference>
<reference evidence="2 3" key="1">
    <citation type="submission" date="2021-03" db="EMBL/GenBank/DDBJ databases">
        <title>Genomic Encyclopedia of Type Strains, Phase IV (KMG-IV): sequencing the most valuable type-strain genomes for metagenomic binning, comparative biology and taxonomic classification.</title>
        <authorList>
            <person name="Goeker M."/>
        </authorList>
    </citation>
    <scope>NUCLEOTIDE SEQUENCE [LARGE SCALE GENOMIC DNA]</scope>
    <source>
        <strain evidence="2 3">DSM 1289</strain>
    </source>
</reference>
<gene>
    <name evidence="2" type="ORF">J2Z43_002877</name>
</gene>
<proteinExistence type="predicted"/>
<accession>A0ABS4EEP9</accession>
<dbReference type="Proteomes" id="UP000767291">
    <property type="component" value="Unassembled WGS sequence"/>
</dbReference>
<evidence type="ECO:0000313" key="3">
    <source>
        <dbReference type="Proteomes" id="UP000767291"/>
    </source>
</evidence>
<dbReference type="RefSeq" id="WP_209457733.1">
    <property type="nucleotide sequence ID" value="NZ_BAAACS010000005.1"/>
</dbReference>
<dbReference type="EMBL" id="JAGGJX010000008">
    <property type="protein sequence ID" value="MBP1856425.1"/>
    <property type="molecule type" value="Genomic_DNA"/>
</dbReference>
<evidence type="ECO:0000313" key="2">
    <source>
        <dbReference type="EMBL" id="MBP1856425.1"/>
    </source>
</evidence>
<dbReference type="InterPro" id="IPR026902">
    <property type="entry name" value="RnfC_N"/>
</dbReference>
<name>A0ABS4EEP9_9FIRM</name>
<sequence length="39" mass="4299">MNKLYPISLKQHIGSINTPVVSVGERVQKGSLSGQIKKY</sequence>
<organism evidence="2 3">
    <name type="scientific">Metaclostridioides mangenotii</name>
    <dbReference type="NCBI Taxonomy" id="1540"/>
    <lineage>
        <taxon>Bacteria</taxon>
        <taxon>Bacillati</taxon>
        <taxon>Bacillota</taxon>
        <taxon>Clostridia</taxon>
        <taxon>Peptostreptococcales</taxon>
        <taxon>Peptostreptococcaceae</taxon>
        <taxon>Metaclostridioides</taxon>
    </lineage>
</organism>
<keyword evidence="3" id="KW-1185">Reference proteome</keyword>
<protein>
    <submittedName>
        <fullName evidence="2">Na+-translocating ferredoxin:NAD+ oxidoreductase RnfC subunit</fullName>
    </submittedName>
</protein>
<comment type="caution">
    <text evidence="2">The sequence shown here is derived from an EMBL/GenBank/DDBJ whole genome shotgun (WGS) entry which is preliminary data.</text>
</comment>